<gene>
    <name evidence="4" type="ORF">FB4_3399</name>
</gene>
<dbReference type="EMBL" id="AKVJ01000025">
    <property type="protein sequence ID" value="EIW18579.1"/>
    <property type="molecule type" value="Genomic_DNA"/>
</dbReference>
<dbReference type="PANTHER" id="PTHR35788:SF1">
    <property type="entry name" value="EXPORTED PROTEIN"/>
    <property type="match status" value="1"/>
</dbReference>
<dbReference type="InterPro" id="IPR007391">
    <property type="entry name" value="Vancomycin_resist_VanW"/>
</dbReference>
<dbReference type="InterPro" id="IPR011098">
    <property type="entry name" value="G5_dom"/>
</dbReference>
<keyword evidence="1" id="KW-0732">Signal</keyword>
<dbReference type="Gene3D" id="2.20.230.10">
    <property type="entry name" value="Resuscitation-promoting factor rpfb"/>
    <property type="match status" value="1"/>
</dbReference>
<accession>I9LDP9</accession>
<dbReference type="Pfam" id="PF07501">
    <property type="entry name" value="G5"/>
    <property type="match status" value="1"/>
</dbReference>
<dbReference type="AlphaFoldDB" id="I9LDP9"/>
<dbReference type="PANTHER" id="PTHR35788">
    <property type="entry name" value="EXPORTED PROTEIN-RELATED"/>
    <property type="match status" value="1"/>
</dbReference>
<evidence type="ECO:0000313" key="4">
    <source>
        <dbReference type="EMBL" id="EIW18579.1"/>
    </source>
</evidence>
<evidence type="ECO:0000256" key="2">
    <source>
        <dbReference type="SAM" id="Phobius"/>
    </source>
</evidence>
<keyword evidence="2" id="KW-0472">Membrane</keyword>
<dbReference type="Proteomes" id="UP000004324">
    <property type="component" value="Unassembled WGS sequence"/>
</dbReference>
<dbReference type="PROSITE" id="PS51109">
    <property type="entry name" value="G5"/>
    <property type="match status" value="1"/>
</dbReference>
<keyword evidence="2" id="KW-1133">Transmembrane helix</keyword>
<dbReference type="Pfam" id="PF12229">
    <property type="entry name" value="PG_binding_4"/>
    <property type="match status" value="1"/>
</dbReference>
<sequence>MLRTNPRYWRGFALLLANRIIGMELLTMKITINQRAKNIMLFLSIIILFSLTGFIATTTAFDVSDSIYEGVFIGDIPVGGLSIDEAKSEIIINIKNQTANSPSYLTYKTQKWPIYANDIDLEINADDLAQQAYNIGRLGNIAKRLQEKIIAVNYGYTIPLSLHYNHVKLEAILNTIADSINSNPEDALLIYQNSNVNIQPEKNGHKVDLEKNWLDLNAIIHTRIPFTLELTVNEITPKILSKDLAEVDSLLSIYTTEFDPDNENRSKNISLAAKNVNHILVRPNDVFSFNNNVGERLSENGYKEAPVLIDGKLVLDWGGGVCQVSSTLYNAVLLANMSIEERTSHFRPPAYVPLGQDAAVADNLLDFKFKNTTDSNIYITTEILDREIIVQIFGKNNPTLSDIRIIGTNKKVLEPNTIIKQDPTLELGSQVVEYAGEKGFQITTYRIAFANGQEVKREHLAYDEFKAEDRIVRIGTKMLSNQLTK</sequence>
<feature type="transmembrane region" description="Helical" evidence="2">
    <location>
        <begin position="39"/>
        <end position="61"/>
    </location>
</feature>
<dbReference type="PATRIC" id="fig|1149862.3.peg.2364"/>
<name>I9LDP9_9FIRM</name>
<feature type="domain" description="G5" evidence="3">
    <location>
        <begin position="399"/>
        <end position="478"/>
    </location>
</feature>
<proteinExistence type="predicted"/>
<dbReference type="Pfam" id="PF04294">
    <property type="entry name" value="VanW"/>
    <property type="match status" value="1"/>
</dbReference>
<reference evidence="4 5" key="1">
    <citation type="journal article" date="2012" name="J. Bacteriol.">
        <title>Draft Genome Sequences for Two Metal-Reducing Pelosinus fermentans Strains Isolated from a Cr(VI)-Contaminated Site and for Type Strain R7.</title>
        <authorList>
            <person name="Brown S.D."/>
            <person name="Podar M."/>
            <person name="Klingeman D.M."/>
            <person name="Johnson C.M."/>
            <person name="Yang Z.K."/>
            <person name="Utturkar S.M."/>
            <person name="Land M.L."/>
            <person name="Mosher J.J."/>
            <person name="Hurt R.A.Jr."/>
            <person name="Phelps T.J."/>
            <person name="Palumbo A.V."/>
            <person name="Arkin A.P."/>
            <person name="Hazen T.C."/>
            <person name="Elias D.A."/>
        </authorList>
    </citation>
    <scope>NUCLEOTIDE SEQUENCE [LARGE SCALE GENOMIC DNA]</scope>
    <source>
        <strain evidence="4 5">B4</strain>
    </source>
</reference>
<evidence type="ECO:0000259" key="3">
    <source>
        <dbReference type="PROSITE" id="PS51109"/>
    </source>
</evidence>
<dbReference type="InterPro" id="IPR022029">
    <property type="entry name" value="YoaR-like_PG-bd"/>
</dbReference>
<dbReference type="InterPro" id="IPR052913">
    <property type="entry name" value="Glycopeptide_resist_protein"/>
</dbReference>
<keyword evidence="2" id="KW-0812">Transmembrane</keyword>
<comment type="caution">
    <text evidence="4">The sequence shown here is derived from an EMBL/GenBank/DDBJ whole genome shotgun (WGS) entry which is preliminary data.</text>
</comment>
<evidence type="ECO:0000313" key="5">
    <source>
        <dbReference type="Proteomes" id="UP000004324"/>
    </source>
</evidence>
<dbReference type="SMART" id="SM01208">
    <property type="entry name" value="G5"/>
    <property type="match status" value="1"/>
</dbReference>
<dbReference type="OrthoDB" id="9797191at2"/>
<evidence type="ECO:0000256" key="1">
    <source>
        <dbReference type="ARBA" id="ARBA00022729"/>
    </source>
</evidence>
<organism evidence="4 5">
    <name type="scientific">Pelosinus fermentans B4</name>
    <dbReference type="NCBI Taxonomy" id="1149862"/>
    <lineage>
        <taxon>Bacteria</taxon>
        <taxon>Bacillati</taxon>
        <taxon>Bacillota</taxon>
        <taxon>Negativicutes</taxon>
        <taxon>Selenomonadales</taxon>
        <taxon>Sporomusaceae</taxon>
        <taxon>Pelosinus</taxon>
    </lineage>
</organism>
<keyword evidence="5" id="KW-1185">Reference proteome</keyword>
<protein>
    <submittedName>
        <fullName evidence="4">VanW family protein</fullName>
    </submittedName>
</protein>